<proteinExistence type="predicted"/>
<sequence>MRGRIGRPARQGARTMHPDIIRAIMDERGRERLVEARQENRIRRLLRGRTR</sequence>
<evidence type="ECO:0000313" key="2">
    <source>
        <dbReference type="Proteomes" id="UP001501442"/>
    </source>
</evidence>
<evidence type="ECO:0000313" key="1">
    <source>
        <dbReference type="EMBL" id="GAA4634876.1"/>
    </source>
</evidence>
<organism evidence="1 2">
    <name type="scientific">Actinoallomurus vinaceus</name>
    <dbReference type="NCBI Taxonomy" id="1080074"/>
    <lineage>
        <taxon>Bacteria</taxon>
        <taxon>Bacillati</taxon>
        <taxon>Actinomycetota</taxon>
        <taxon>Actinomycetes</taxon>
        <taxon>Streptosporangiales</taxon>
        <taxon>Thermomonosporaceae</taxon>
        <taxon>Actinoallomurus</taxon>
    </lineage>
</organism>
<dbReference type="EMBL" id="BAABHK010000014">
    <property type="protein sequence ID" value="GAA4634876.1"/>
    <property type="molecule type" value="Genomic_DNA"/>
</dbReference>
<keyword evidence="2" id="KW-1185">Reference proteome</keyword>
<accession>A0ABP8UPG3</accession>
<comment type="caution">
    <text evidence="1">The sequence shown here is derived from an EMBL/GenBank/DDBJ whole genome shotgun (WGS) entry which is preliminary data.</text>
</comment>
<name>A0ABP8UPG3_9ACTN</name>
<protein>
    <submittedName>
        <fullName evidence="1">Uncharacterized protein</fullName>
    </submittedName>
</protein>
<reference evidence="2" key="1">
    <citation type="journal article" date="2019" name="Int. J. Syst. Evol. Microbiol.">
        <title>The Global Catalogue of Microorganisms (GCM) 10K type strain sequencing project: providing services to taxonomists for standard genome sequencing and annotation.</title>
        <authorList>
            <consortium name="The Broad Institute Genomics Platform"/>
            <consortium name="The Broad Institute Genome Sequencing Center for Infectious Disease"/>
            <person name="Wu L."/>
            <person name="Ma J."/>
        </authorList>
    </citation>
    <scope>NUCLEOTIDE SEQUENCE [LARGE SCALE GENOMIC DNA]</scope>
    <source>
        <strain evidence="2">JCM 17939</strain>
    </source>
</reference>
<gene>
    <name evidence="1" type="ORF">GCM10023196_078180</name>
</gene>
<dbReference type="Proteomes" id="UP001501442">
    <property type="component" value="Unassembled WGS sequence"/>
</dbReference>